<dbReference type="Proteomes" id="UP000034581">
    <property type="component" value="Unassembled WGS sequence"/>
</dbReference>
<proteinExistence type="predicted"/>
<organism evidence="1 2">
    <name type="scientific">candidate division CPR3 bacterium GW2011_GWF2_35_18</name>
    <dbReference type="NCBI Taxonomy" id="1618350"/>
    <lineage>
        <taxon>Bacteria</taxon>
        <taxon>Bacteria division CPR3</taxon>
    </lineage>
</organism>
<gene>
    <name evidence="1" type="ORF">UR67_C0002G0149</name>
</gene>
<dbReference type="Gene3D" id="1.20.58.1000">
    <property type="entry name" value="Metal-sensitive repressor, helix protomer"/>
    <property type="match status" value="1"/>
</dbReference>
<evidence type="ECO:0000313" key="1">
    <source>
        <dbReference type="EMBL" id="KKP70029.1"/>
    </source>
</evidence>
<dbReference type="Pfam" id="PF02583">
    <property type="entry name" value="Trns_repr_metal"/>
    <property type="match status" value="1"/>
</dbReference>
<dbReference type="GO" id="GO:0003677">
    <property type="term" value="F:DNA binding"/>
    <property type="evidence" value="ECO:0007669"/>
    <property type="project" value="InterPro"/>
</dbReference>
<dbReference type="GO" id="GO:0045892">
    <property type="term" value="P:negative regulation of DNA-templated transcription"/>
    <property type="evidence" value="ECO:0007669"/>
    <property type="project" value="UniProtKB-ARBA"/>
</dbReference>
<accession>A0A0G0BKJ7</accession>
<evidence type="ECO:0000313" key="2">
    <source>
        <dbReference type="Proteomes" id="UP000034581"/>
    </source>
</evidence>
<name>A0A0G0BKJ7_UNCC3</name>
<dbReference type="InterPro" id="IPR003735">
    <property type="entry name" value="Metal_Tscrpt_repr"/>
</dbReference>
<comment type="caution">
    <text evidence="1">The sequence shown here is derived from an EMBL/GenBank/DDBJ whole genome shotgun (WGS) entry which is preliminary data.</text>
</comment>
<reference evidence="1 2" key="1">
    <citation type="journal article" date="2015" name="Nature">
        <title>rRNA introns, odd ribosomes, and small enigmatic genomes across a large radiation of phyla.</title>
        <authorList>
            <person name="Brown C.T."/>
            <person name="Hug L.A."/>
            <person name="Thomas B.C."/>
            <person name="Sharon I."/>
            <person name="Castelle C.J."/>
            <person name="Singh A."/>
            <person name="Wilkins M.J."/>
            <person name="Williams K.H."/>
            <person name="Banfield J.F."/>
        </authorList>
    </citation>
    <scope>NUCLEOTIDE SEQUENCE [LARGE SCALE GENOMIC DNA]</scope>
</reference>
<dbReference type="InterPro" id="IPR038390">
    <property type="entry name" value="Metal_Tscrpt_repr_sf"/>
</dbReference>
<protein>
    <submittedName>
        <fullName evidence="1">Uncharacterized protein</fullName>
    </submittedName>
</protein>
<dbReference type="EMBL" id="LBQB01000002">
    <property type="protein sequence ID" value="KKP70029.1"/>
    <property type="molecule type" value="Genomic_DNA"/>
</dbReference>
<dbReference type="PANTHER" id="PTHR33677">
    <property type="entry name" value="TRANSCRIPTIONAL REPRESSOR FRMR-RELATED"/>
    <property type="match status" value="1"/>
</dbReference>
<dbReference type="GO" id="GO:0046872">
    <property type="term" value="F:metal ion binding"/>
    <property type="evidence" value="ECO:0007669"/>
    <property type="project" value="InterPro"/>
</dbReference>
<sequence length="78" mass="9072">MNNDTEIRLKKIQGQINGILKMVEEKRDCLEITQQIAAIRNALSEVNLNLLEKESETCIVNNDQTKLLKFMKEILKRN</sequence>
<dbReference type="STRING" id="1618350.UR67_C0002G0149"/>
<dbReference type="CDD" id="cd10148">
    <property type="entry name" value="CsoR-like_DUF156"/>
    <property type="match status" value="1"/>
</dbReference>
<dbReference type="PANTHER" id="PTHR33677:SF5">
    <property type="entry name" value="TRANSCRIPTIONAL REPRESSOR FRMR"/>
    <property type="match status" value="1"/>
</dbReference>
<dbReference type="AlphaFoldDB" id="A0A0G0BKJ7"/>